<evidence type="ECO:0000256" key="5">
    <source>
        <dbReference type="ARBA" id="ARBA00022729"/>
    </source>
</evidence>
<feature type="binding site" description="axial binding residue" evidence="10">
    <location>
        <position position="60"/>
    </location>
    <ligand>
        <name>heme c</name>
        <dbReference type="ChEBI" id="CHEBI:61717"/>
        <label>1</label>
    </ligand>
    <ligandPart>
        <name>Fe</name>
        <dbReference type="ChEBI" id="CHEBI:18248"/>
    </ligandPart>
</feature>
<dbReference type="InterPro" id="IPR009056">
    <property type="entry name" value="Cyt_c-like_dom"/>
</dbReference>
<keyword evidence="3 9" id="KW-0349">Heme</keyword>
<dbReference type="STRING" id="314265.R2601_05258"/>
<dbReference type="HOGENOM" id="CLU_028594_0_0_5"/>
<sequence length="450" mass="47869">MKTFLRIVAGLALVGVVALLAFIFVPVQRTQPAEAPAADWEPAEGQGEYVLHASDCVACHTSDDGESLAGGRAIASPMGTIWSTNITPDPETGIGDWSYADFRAAMIDGLEPDGTHLYPAMPYENYRLMTEEDIRALYEYIMTEVEPVSNEVQETELSFPFNLRFGIRAWNWLALTHGPGFTPADVPELQQRGQYLVEGPGHCAACHSPRSVFMSQDGVTADEDSFLAGGVIDGWNAPALRGEGTDLAKWSVGELAAYLATGRNAHSTANGEMGLVVEHSLQKLTDEDNLAMAAFLKGIDGDAVDLPESFATAAGAIEVPAADSAGSATTEMLASADPDMPLGARLYMDNCVGCHFATGKGAPEIFPELQGNSMVVGSETMPLISVILNGAEVPSTAKRPMALRMQGYADRMSDDEVAELVTWLRGAWGNDASAVTAADVATVREADHGH</sequence>
<dbReference type="PROSITE" id="PS51007">
    <property type="entry name" value="CYTC"/>
    <property type="match status" value="3"/>
</dbReference>
<feature type="domain" description="Cytochrome c" evidence="11">
    <location>
        <begin position="42"/>
        <end position="145"/>
    </location>
</feature>
<protein>
    <submittedName>
        <fullName evidence="12">Putative cytochrome C</fullName>
    </submittedName>
</protein>
<proteinExistence type="predicted"/>
<name>Q0FLH2_SALBH</name>
<dbReference type="InterPro" id="IPR051459">
    <property type="entry name" value="Cytochrome_c-type_DH"/>
</dbReference>
<dbReference type="GO" id="GO:0005506">
    <property type="term" value="F:iron ion binding"/>
    <property type="evidence" value="ECO:0007669"/>
    <property type="project" value="InterPro"/>
</dbReference>
<dbReference type="Gene3D" id="1.10.760.10">
    <property type="entry name" value="Cytochrome c-like domain"/>
    <property type="match status" value="2"/>
</dbReference>
<keyword evidence="8" id="KW-0472">Membrane</keyword>
<evidence type="ECO:0000256" key="7">
    <source>
        <dbReference type="ARBA" id="ARBA00023004"/>
    </source>
</evidence>
<evidence type="ECO:0000256" key="1">
    <source>
        <dbReference type="ARBA" id="ARBA00004236"/>
    </source>
</evidence>
<dbReference type="PIRSF" id="PIRSF000018">
    <property type="entry name" value="Mb_ADH_cyt_c"/>
    <property type="match status" value="1"/>
</dbReference>
<evidence type="ECO:0000256" key="2">
    <source>
        <dbReference type="ARBA" id="ARBA00022475"/>
    </source>
</evidence>
<feature type="binding site" description="covalent" evidence="9">
    <location>
        <position position="206"/>
    </location>
    <ligand>
        <name>heme c</name>
        <dbReference type="ChEBI" id="CHEBI:61717"/>
        <label>2</label>
    </ligand>
</feature>
<dbReference type="GO" id="GO:0009055">
    <property type="term" value="F:electron transfer activity"/>
    <property type="evidence" value="ECO:0007669"/>
    <property type="project" value="InterPro"/>
</dbReference>
<evidence type="ECO:0000256" key="4">
    <source>
        <dbReference type="ARBA" id="ARBA00022723"/>
    </source>
</evidence>
<feature type="binding site" description="covalent" evidence="9">
    <location>
        <position position="59"/>
    </location>
    <ligand>
        <name>heme c</name>
        <dbReference type="ChEBI" id="CHEBI:61717"/>
        <label>1</label>
    </ligand>
</feature>
<dbReference type="EMBL" id="AATQ01000033">
    <property type="protein sequence ID" value="EAU45002.1"/>
    <property type="molecule type" value="Genomic_DNA"/>
</dbReference>
<gene>
    <name evidence="12" type="ORF">R2601_05258</name>
</gene>
<feature type="binding site" description="axial binding residue" evidence="10">
    <location>
        <position position="207"/>
    </location>
    <ligand>
        <name>heme c</name>
        <dbReference type="ChEBI" id="CHEBI:61717"/>
        <label>2</label>
    </ligand>
    <ligandPart>
        <name>Fe</name>
        <dbReference type="ChEBI" id="CHEBI:18248"/>
    </ligandPart>
</feature>
<dbReference type="Pfam" id="PF00034">
    <property type="entry name" value="Cytochrom_C"/>
    <property type="match status" value="2"/>
</dbReference>
<dbReference type="InterPro" id="IPR014353">
    <property type="entry name" value="Membr-bd_ADH_cyt_c"/>
</dbReference>
<keyword evidence="7 10" id="KW-0408">Iron</keyword>
<evidence type="ECO:0000256" key="9">
    <source>
        <dbReference type="PIRSR" id="PIRSR000018-50"/>
    </source>
</evidence>
<feature type="binding site" description="covalent" evidence="9">
    <location>
        <position position="56"/>
    </location>
    <ligand>
        <name>heme c</name>
        <dbReference type="ChEBI" id="CHEBI:61717"/>
        <label>1</label>
    </ligand>
</feature>
<feature type="binding site" description="covalent" evidence="9">
    <location>
        <position position="354"/>
    </location>
    <ligand>
        <name>heme c</name>
        <dbReference type="ChEBI" id="CHEBI:61717"/>
        <label>3</label>
    </ligand>
</feature>
<evidence type="ECO:0000256" key="3">
    <source>
        <dbReference type="ARBA" id="ARBA00022617"/>
    </source>
</evidence>
<dbReference type="SUPFAM" id="SSF46626">
    <property type="entry name" value="Cytochrome c"/>
    <property type="match status" value="3"/>
</dbReference>
<dbReference type="GO" id="GO:0016614">
    <property type="term" value="F:oxidoreductase activity, acting on CH-OH group of donors"/>
    <property type="evidence" value="ECO:0007669"/>
    <property type="project" value="InterPro"/>
</dbReference>
<feature type="binding site" description="axial binding residue" evidence="10">
    <location>
        <position position="355"/>
    </location>
    <ligand>
        <name>heme c</name>
        <dbReference type="ChEBI" id="CHEBI:61717"/>
        <label>3</label>
    </ligand>
    <ligandPart>
        <name>Fe</name>
        <dbReference type="ChEBI" id="CHEBI:18248"/>
    </ligandPart>
</feature>
<dbReference type="AlphaFoldDB" id="Q0FLH2"/>
<evidence type="ECO:0000256" key="10">
    <source>
        <dbReference type="PIRSR" id="PIRSR000018-51"/>
    </source>
</evidence>
<accession>Q0FLH2</accession>
<dbReference type="PANTHER" id="PTHR35008:SF8">
    <property type="entry name" value="ALCOHOL DEHYDROGENASE CYTOCHROME C SUBUNIT"/>
    <property type="match status" value="1"/>
</dbReference>
<dbReference type="PANTHER" id="PTHR35008">
    <property type="entry name" value="BLL4482 PROTEIN-RELATED"/>
    <property type="match status" value="1"/>
</dbReference>
<feature type="binding site" description="covalent" evidence="9">
    <location>
        <position position="203"/>
    </location>
    <ligand>
        <name>heme c</name>
        <dbReference type="ChEBI" id="CHEBI:61717"/>
        <label>2</label>
    </ligand>
</feature>
<keyword evidence="6" id="KW-0677">Repeat</keyword>
<keyword evidence="2" id="KW-1003">Cell membrane</keyword>
<feature type="domain" description="Cytochrome c" evidence="11">
    <location>
        <begin position="338"/>
        <end position="428"/>
    </location>
</feature>
<dbReference type="InterPro" id="IPR036909">
    <property type="entry name" value="Cyt_c-like_dom_sf"/>
</dbReference>
<comment type="subcellular location">
    <subcellularLocation>
        <location evidence="1">Cell membrane</location>
    </subcellularLocation>
</comment>
<feature type="binding site" description="covalent" evidence="9">
    <location>
        <position position="351"/>
    </location>
    <ligand>
        <name>heme c</name>
        <dbReference type="ChEBI" id="CHEBI:61717"/>
        <label>3</label>
    </ligand>
</feature>
<evidence type="ECO:0000313" key="13">
    <source>
        <dbReference type="Proteomes" id="UP000006230"/>
    </source>
</evidence>
<comment type="caution">
    <text evidence="12">The sequence shown here is derived from an EMBL/GenBank/DDBJ whole genome shotgun (WGS) entry which is preliminary data.</text>
</comment>
<reference evidence="12 13" key="1">
    <citation type="journal article" date="2010" name="J. Bacteriol.">
        <title>Genome sequences of Pelagibaca bermudensis HTCC2601T and Maritimibacter alkaliphilus HTCC2654T, the type strains of two marine Roseobacter genera.</title>
        <authorList>
            <person name="Thrash J.C."/>
            <person name="Cho J.C."/>
            <person name="Ferriera S."/>
            <person name="Johnson J."/>
            <person name="Vergin K.L."/>
            <person name="Giovannoni S.J."/>
        </authorList>
    </citation>
    <scope>NUCLEOTIDE SEQUENCE [LARGE SCALE GENOMIC DNA]</scope>
    <source>
        <strain evidence="13">DSM 26914 / JCM 13377 / KCTC 12554 / HTCC2601</strain>
    </source>
</reference>
<evidence type="ECO:0000256" key="6">
    <source>
        <dbReference type="ARBA" id="ARBA00022737"/>
    </source>
</evidence>
<dbReference type="GO" id="GO:0005886">
    <property type="term" value="C:plasma membrane"/>
    <property type="evidence" value="ECO:0007669"/>
    <property type="project" value="UniProtKB-SubCell"/>
</dbReference>
<dbReference type="OrthoDB" id="9811281at2"/>
<keyword evidence="5" id="KW-0732">Signal</keyword>
<comment type="cofactor">
    <cofactor evidence="9">
        <name>heme c</name>
        <dbReference type="ChEBI" id="CHEBI:61717"/>
    </cofactor>
    <text evidence="9">Binds 3 heme c groups covalently per subunit.</text>
</comment>
<dbReference type="Proteomes" id="UP000006230">
    <property type="component" value="Unassembled WGS sequence"/>
</dbReference>
<organism evidence="12 13">
    <name type="scientific">Salipiger bermudensis (strain DSM 26914 / JCM 13377 / KCTC 12554 / HTCC2601)</name>
    <name type="common">Pelagibaca bermudensis</name>
    <dbReference type="NCBI Taxonomy" id="314265"/>
    <lineage>
        <taxon>Bacteria</taxon>
        <taxon>Pseudomonadati</taxon>
        <taxon>Pseudomonadota</taxon>
        <taxon>Alphaproteobacteria</taxon>
        <taxon>Rhodobacterales</taxon>
        <taxon>Roseobacteraceae</taxon>
        <taxon>Salipiger</taxon>
    </lineage>
</organism>
<dbReference type="eggNOG" id="COG2010">
    <property type="taxonomic scope" value="Bacteria"/>
</dbReference>
<dbReference type="RefSeq" id="WP_007802781.1">
    <property type="nucleotide sequence ID" value="NZ_DS022277.1"/>
</dbReference>
<dbReference type="GO" id="GO:0020037">
    <property type="term" value="F:heme binding"/>
    <property type="evidence" value="ECO:0007669"/>
    <property type="project" value="InterPro"/>
</dbReference>
<keyword evidence="4 10" id="KW-0479">Metal-binding</keyword>
<evidence type="ECO:0000313" key="12">
    <source>
        <dbReference type="EMBL" id="EAU45002.1"/>
    </source>
</evidence>
<evidence type="ECO:0000259" key="11">
    <source>
        <dbReference type="PROSITE" id="PS51007"/>
    </source>
</evidence>
<evidence type="ECO:0000256" key="8">
    <source>
        <dbReference type="ARBA" id="ARBA00023136"/>
    </source>
</evidence>
<feature type="domain" description="Cytochrome c" evidence="11">
    <location>
        <begin position="188"/>
        <end position="300"/>
    </location>
</feature>
<keyword evidence="13" id="KW-1185">Reference proteome</keyword>